<keyword evidence="4" id="KW-1185">Reference proteome</keyword>
<protein>
    <submittedName>
        <fullName evidence="3">Uncharacterized protein</fullName>
    </submittedName>
</protein>
<evidence type="ECO:0000256" key="2">
    <source>
        <dbReference type="SAM" id="Phobius"/>
    </source>
</evidence>
<dbReference type="Proteomes" id="UP001597474">
    <property type="component" value="Unassembled WGS sequence"/>
</dbReference>
<evidence type="ECO:0000313" key="4">
    <source>
        <dbReference type="Proteomes" id="UP001597474"/>
    </source>
</evidence>
<feature type="region of interest" description="Disordered" evidence="1">
    <location>
        <begin position="46"/>
        <end position="68"/>
    </location>
</feature>
<accession>A0ABW5U596</accession>
<evidence type="ECO:0000256" key="1">
    <source>
        <dbReference type="SAM" id="MobiDB-lite"/>
    </source>
</evidence>
<organism evidence="3 4">
    <name type="scientific">Sulfitobacter aestuarii</name>
    <dbReference type="NCBI Taxonomy" id="2161676"/>
    <lineage>
        <taxon>Bacteria</taxon>
        <taxon>Pseudomonadati</taxon>
        <taxon>Pseudomonadota</taxon>
        <taxon>Alphaproteobacteria</taxon>
        <taxon>Rhodobacterales</taxon>
        <taxon>Roseobacteraceae</taxon>
        <taxon>Sulfitobacter</taxon>
    </lineage>
</organism>
<feature type="transmembrane region" description="Helical" evidence="2">
    <location>
        <begin position="5"/>
        <end position="21"/>
    </location>
</feature>
<keyword evidence="2" id="KW-0472">Membrane</keyword>
<name>A0ABW5U596_9RHOB</name>
<dbReference type="RefSeq" id="WP_386375431.1">
    <property type="nucleotide sequence ID" value="NZ_JBHUMP010000016.1"/>
</dbReference>
<comment type="caution">
    <text evidence="3">The sequence shown here is derived from an EMBL/GenBank/DDBJ whole genome shotgun (WGS) entry which is preliminary data.</text>
</comment>
<gene>
    <name evidence="3" type="ORF">ACFSUD_15580</name>
</gene>
<feature type="transmembrane region" description="Helical" evidence="2">
    <location>
        <begin position="27"/>
        <end position="43"/>
    </location>
</feature>
<keyword evidence="2" id="KW-0812">Transmembrane</keyword>
<keyword evidence="2" id="KW-1133">Transmembrane helix</keyword>
<reference evidence="4" key="1">
    <citation type="journal article" date="2019" name="Int. J. Syst. Evol. Microbiol.">
        <title>The Global Catalogue of Microorganisms (GCM) 10K type strain sequencing project: providing services to taxonomists for standard genome sequencing and annotation.</title>
        <authorList>
            <consortium name="The Broad Institute Genomics Platform"/>
            <consortium name="The Broad Institute Genome Sequencing Center for Infectious Disease"/>
            <person name="Wu L."/>
            <person name="Ma J."/>
        </authorList>
    </citation>
    <scope>NUCLEOTIDE SEQUENCE [LARGE SCALE GENOMIC DNA]</scope>
    <source>
        <strain evidence="4">TISTR 2562</strain>
    </source>
</reference>
<proteinExistence type="predicted"/>
<dbReference type="EMBL" id="JBHUMP010000016">
    <property type="protein sequence ID" value="MFD2741004.1"/>
    <property type="molecule type" value="Genomic_DNA"/>
</dbReference>
<sequence>MMRIWLIISCLLLWFVLLVWFVPGSLYTGTFIGILVASIFLVRQRRRSNRKARNAKAESAPLPGEPST</sequence>
<evidence type="ECO:0000313" key="3">
    <source>
        <dbReference type="EMBL" id="MFD2741004.1"/>
    </source>
</evidence>